<evidence type="ECO:0000313" key="11">
    <source>
        <dbReference type="Proteomes" id="UP001163624"/>
    </source>
</evidence>
<evidence type="ECO:0000256" key="7">
    <source>
        <dbReference type="ARBA" id="ARBA00023098"/>
    </source>
</evidence>
<dbReference type="PANTHER" id="PTHR30244:SF34">
    <property type="entry name" value="DTDP-4-AMINO-4,6-DIDEOXYGALACTOSE TRANSAMINASE"/>
    <property type="match status" value="1"/>
</dbReference>
<evidence type="ECO:0000256" key="1">
    <source>
        <dbReference type="ARBA" id="ARBA00022516"/>
    </source>
</evidence>
<evidence type="ECO:0000256" key="5">
    <source>
        <dbReference type="ARBA" id="ARBA00022898"/>
    </source>
</evidence>
<dbReference type="GO" id="GO:0099620">
    <property type="term" value="F:UDP-4-amino-4-deoxy-L-arabinose aminotransferase"/>
    <property type="evidence" value="ECO:0007669"/>
    <property type="project" value="UniProtKB-EC"/>
</dbReference>
<comment type="function">
    <text evidence="9">Catalyzes the conversion of UDP-4-keto-arabinose (UDP-Ara4O) to UDP-4-amino-4-deoxy-L-arabinose (UDP-L-Ara4N). The modified arabinose is attached to lipid A and is required for resistance to polymyxin and cationic antimicrobial peptides.</text>
</comment>
<keyword evidence="3 9" id="KW-0032">Aminotransferase</keyword>
<dbReference type="NCBIfam" id="NF008658">
    <property type="entry name" value="PRK11658.1"/>
    <property type="match status" value="1"/>
</dbReference>
<keyword evidence="2 9" id="KW-0441">Lipid A biosynthesis</keyword>
<dbReference type="Gene3D" id="3.90.1150.10">
    <property type="entry name" value="Aspartate Aminotransferase, domain 1"/>
    <property type="match status" value="1"/>
</dbReference>
<keyword evidence="7 9" id="KW-0443">Lipid metabolism</keyword>
<comment type="pathway">
    <text evidence="9">Nucleotide-sugar biosynthesis; UDP-4-deoxy-4-formamido-beta-L-arabinose biosynthesis; UDP-4-deoxy-4-formamido-beta-L-arabinose from UDP-alpha-D-glucuronate: step 2/3.</text>
</comment>
<dbReference type="PANTHER" id="PTHR30244">
    <property type="entry name" value="TRANSAMINASE"/>
    <property type="match status" value="1"/>
</dbReference>
<dbReference type="SUPFAM" id="SSF53383">
    <property type="entry name" value="PLP-dependent transferases"/>
    <property type="match status" value="1"/>
</dbReference>
<evidence type="ECO:0000256" key="9">
    <source>
        <dbReference type="HAMAP-Rule" id="MF_01167"/>
    </source>
</evidence>
<keyword evidence="11" id="KW-1185">Reference proteome</keyword>
<dbReference type="HAMAP" id="MF_01167">
    <property type="entry name" value="ArnB_transfer"/>
    <property type="match status" value="1"/>
</dbReference>
<evidence type="ECO:0000256" key="8">
    <source>
        <dbReference type="ARBA" id="ARBA00023251"/>
    </source>
</evidence>
<evidence type="ECO:0000256" key="6">
    <source>
        <dbReference type="ARBA" id="ARBA00022985"/>
    </source>
</evidence>
<evidence type="ECO:0000256" key="3">
    <source>
        <dbReference type="ARBA" id="ARBA00022576"/>
    </source>
</evidence>
<dbReference type="InterPro" id="IPR015421">
    <property type="entry name" value="PyrdxlP-dep_Trfase_major"/>
</dbReference>
<dbReference type="EC" id="2.6.1.87" evidence="9"/>
<dbReference type="Gene3D" id="3.40.640.10">
    <property type="entry name" value="Type I PLP-dependent aspartate aminotransferase-like (Major domain)"/>
    <property type="match status" value="1"/>
</dbReference>
<keyword evidence="6 9" id="KW-0448">Lipopolysaccharide biosynthesis</keyword>
<dbReference type="EMBL" id="CP113432">
    <property type="protein sequence ID" value="WAI50660.1"/>
    <property type="molecule type" value="Genomic_DNA"/>
</dbReference>
<comment type="subunit">
    <text evidence="9">Homodimer.</text>
</comment>
<keyword evidence="1 9" id="KW-0444">Lipid biosynthesis</keyword>
<reference evidence="10" key="1">
    <citation type="submission" date="2022-11" db="EMBL/GenBank/DDBJ databases">
        <title>Pseudomonas triclosanedens sp. nov., a triclosan degrader isolated from activated sludge.</title>
        <authorList>
            <person name="Yin Y."/>
            <person name="Lu Z."/>
        </authorList>
    </citation>
    <scope>NUCLEOTIDE SEQUENCE</scope>
    <source>
        <strain evidence="10">ZM23</strain>
    </source>
</reference>
<name>A0ABY7A192_9PSED</name>
<keyword evidence="4 9" id="KW-0808">Transferase</keyword>
<dbReference type="InterPro" id="IPR000653">
    <property type="entry name" value="DegT/StrS_aminotransferase"/>
</dbReference>
<feature type="modified residue" description="N6-(pyridoxal phosphate)lysine" evidence="9">
    <location>
        <position position="183"/>
    </location>
</feature>
<comment type="similarity">
    <text evidence="9">Belongs to the DegT/DnrJ/EryC1 family. ArnB subfamily.</text>
</comment>
<keyword evidence="8 9" id="KW-0046">Antibiotic resistance</keyword>
<keyword evidence="5 9" id="KW-0663">Pyridoxal phosphate</keyword>
<dbReference type="InterPro" id="IPR022850">
    <property type="entry name" value="ArnB_NH2Trfase"/>
</dbReference>
<organism evidence="10 11">
    <name type="scientific">Pseudomonas triclosanedens</name>
    <dbReference type="NCBI Taxonomy" id="2961893"/>
    <lineage>
        <taxon>Bacteria</taxon>
        <taxon>Pseudomonadati</taxon>
        <taxon>Pseudomonadota</taxon>
        <taxon>Gammaproteobacteria</taxon>
        <taxon>Pseudomonadales</taxon>
        <taxon>Pseudomonadaceae</taxon>
        <taxon>Pseudomonas</taxon>
    </lineage>
</organism>
<proteinExistence type="inferred from homology"/>
<comment type="cofactor">
    <cofactor evidence="9">
        <name>pyridoxal 5'-phosphate</name>
        <dbReference type="ChEBI" id="CHEBI:597326"/>
    </cofactor>
</comment>
<sequence>MDSNFLPFSRPSIGEEEIQAVNQVLRSGWITTGPKNQALEQRFAESIGCRHAIAVASATGGMHLALLALGIGPGDEVITPSQTWVSTANMICLLGATPVFVDVDRDTLMTDAARIEAAITPRTRAIIPVHYAGAAADMDPINALVQRHGIVVIEDAAHAAGTRYRGRPVGSQGTAIFSFHAIKNMTCAEGGMFVTDNDALADRVRMLKFHGLGVDAYDRLTHGRKPQAQVIEPGFKYNLTDINAAIALVQLERLEAINARRAELAAAYHERLSGLPVEPLALPDYPQHHAWHLFILRIDAERCGIDRDGFMQALQQRGIGTGIHFIGSHLHSYYRQRFPDVSLPETEWNSARLCSIPLFPDMTTGDLDRVVDAIETITR</sequence>
<protein>
    <recommendedName>
        <fullName evidence="9">UDP-4-amino-4-deoxy-L-arabinose--oxoglutarate aminotransferase</fullName>
        <ecNumber evidence="9">2.6.1.87</ecNumber>
    </recommendedName>
    <alternativeName>
        <fullName evidence="9">UDP-(beta-L-threo-pentapyranosyl-4''-ulose diphosphate) aminotransferase</fullName>
        <shortName evidence="9">UDP-Ara4O aminotransferase</shortName>
    </alternativeName>
    <alternativeName>
        <fullName evidence="9">UDP-4-amino-4-deoxy-L-arabinose aminotransferase</fullName>
    </alternativeName>
</protein>
<gene>
    <name evidence="9 10" type="primary">arnB</name>
    <name evidence="10" type="ORF">OU419_05185</name>
</gene>
<dbReference type="Proteomes" id="UP001163624">
    <property type="component" value="Chromosome"/>
</dbReference>
<dbReference type="InterPro" id="IPR015424">
    <property type="entry name" value="PyrdxlP-dep_Trfase"/>
</dbReference>
<dbReference type="PIRSF" id="PIRSF000390">
    <property type="entry name" value="PLP_StrS"/>
    <property type="match status" value="1"/>
</dbReference>
<dbReference type="CDD" id="cd00616">
    <property type="entry name" value="AHBA_syn"/>
    <property type="match status" value="1"/>
</dbReference>
<evidence type="ECO:0000256" key="4">
    <source>
        <dbReference type="ARBA" id="ARBA00022679"/>
    </source>
</evidence>
<accession>A0ABY7A192</accession>
<comment type="catalytic activity">
    <reaction evidence="9">
        <text>UDP-4-amino-4-deoxy-beta-L-arabinose + 2-oxoglutarate = UDP-beta-L-threo-pentopyranos-4-ulose + L-glutamate</text>
        <dbReference type="Rhea" id="RHEA:24710"/>
        <dbReference type="ChEBI" id="CHEBI:16810"/>
        <dbReference type="ChEBI" id="CHEBI:29985"/>
        <dbReference type="ChEBI" id="CHEBI:58708"/>
        <dbReference type="ChEBI" id="CHEBI:58710"/>
        <dbReference type="EC" id="2.6.1.87"/>
    </reaction>
</comment>
<dbReference type="Pfam" id="PF01041">
    <property type="entry name" value="DegT_DnrJ_EryC1"/>
    <property type="match status" value="1"/>
</dbReference>
<evidence type="ECO:0000256" key="2">
    <source>
        <dbReference type="ARBA" id="ARBA00022556"/>
    </source>
</evidence>
<dbReference type="InterPro" id="IPR015422">
    <property type="entry name" value="PyrdxlP-dep_Trfase_small"/>
</dbReference>
<dbReference type="RefSeq" id="WP_254471061.1">
    <property type="nucleotide sequence ID" value="NZ_CP113432.1"/>
</dbReference>
<evidence type="ECO:0000313" key="10">
    <source>
        <dbReference type="EMBL" id="WAI50660.1"/>
    </source>
</evidence>
<comment type="pathway">
    <text evidence="9">Bacterial outer membrane biogenesis; lipopolysaccharide biosynthesis.</text>
</comment>